<dbReference type="Proteomes" id="UP000199202">
    <property type="component" value="Unassembled WGS sequence"/>
</dbReference>
<evidence type="ECO:0000256" key="2">
    <source>
        <dbReference type="ARBA" id="ARBA00023002"/>
    </source>
</evidence>
<dbReference type="InterPro" id="IPR036291">
    <property type="entry name" value="NAD(P)-bd_dom_sf"/>
</dbReference>
<comment type="similarity">
    <text evidence="1">Belongs to the short-chain dehydrogenases/reductases (SDR) family.</text>
</comment>
<dbReference type="SUPFAM" id="SSF51735">
    <property type="entry name" value="NAD(P)-binding Rossmann-fold domains"/>
    <property type="match status" value="1"/>
</dbReference>
<accession>A0A1G8LMK0</accession>
<name>A0A1G8LMK0_9ACTN</name>
<protein>
    <submittedName>
        <fullName evidence="3">3-oxoacyl-[acyl-carrier protein] reductase</fullName>
    </submittedName>
</protein>
<sequence length="274" mass="28995">MATMIDTHLTGKVALVTGANQGIGAATATALAAEGVAVFLTYKRLPPLNEPAYPAAYDQARAADAGDVVRRIRAAGGTAEAVEADLADPQTPGALFDQAEQVLGPVQILVNNASGWLSDTFAAQERDGFGRPLRPVAAETYERQFGVDVRAPALLISEFARRHIERGADWGRIIGLTSGGPQGFPTEVSYGAAKAAQENYTMSAAHELGRYGITANMVHPPITDTGWINEEVAKLAGTGTPLRSVGRPEDVAEVITFLASHQGRRVTAQVVRMY</sequence>
<dbReference type="PANTHER" id="PTHR43639">
    <property type="entry name" value="OXIDOREDUCTASE, SHORT-CHAIN DEHYDROGENASE/REDUCTASE FAMILY (AFU_ORTHOLOGUE AFUA_5G02870)"/>
    <property type="match status" value="1"/>
</dbReference>
<evidence type="ECO:0000256" key="1">
    <source>
        <dbReference type="ARBA" id="ARBA00006484"/>
    </source>
</evidence>
<keyword evidence="4" id="KW-1185">Reference proteome</keyword>
<evidence type="ECO:0000313" key="4">
    <source>
        <dbReference type="Proteomes" id="UP000199202"/>
    </source>
</evidence>
<dbReference type="Gene3D" id="3.40.50.720">
    <property type="entry name" value="NAD(P)-binding Rossmann-like Domain"/>
    <property type="match status" value="1"/>
</dbReference>
<evidence type="ECO:0000313" key="3">
    <source>
        <dbReference type="EMBL" id="SDI56908.1"/>
    </source>
</evidence>
<dbReference type="EMBL" id="FNDJ01000006">
    <property type="protein sequence ID" value="SDI56908.1"/>
    <property type="molecule type" value="Genomic_DNA"/>
</dbReference>
<dbReference type="GO" id="GO:0016491">
    <property type="term" value="F:oxidoreductase activity"/>
    <property type="evidence" value="ECO:0007669"/>
    <property type="project" value="UniProtKB-KW"/>
</dbReference>
<keyword evidence="2" id="KW-0560">Oxidoreductase</keyword>
<dbReference type="PRINTS" id="PR00081">
    <property type="entry name" value="GDHRDH"/>
</dbReference>
<dbReference type="InterPro" id="IPR002347">
    <property type="entry name" value="SDR_fam"/>
</dbReference>
<dbReference type="AlphaFoldDB" id="A0A1G8LMK0"/>
<gene>
    <name evidence="3" type="ORF">SAMN05421869_106142</name>
</gene>
<dbReference type="Pfam" id="PF13561">
    <property type="entry name" value="adh_short_C2"/>
    <property type="match status" value="1"/>
</dbReference>
<proteinExistence type="inferred from homology"/>
<reference evidence="3 4" key="1">
    <citation type="submission" date="2016-10" db="EMBL/GenBank/DDBJ databases">
        <authorList>
            <person name="de Groot N.N."/>
        </authorList>
    </citation>
    <scope>NUCLEOTIDE SEQUENCE [LARGE SCALE GENOMIC DNA]</scope>
    <source>
        <strain evidence="3 4">CGMCC 4.6533</strain>
    </source>
</reference>
<dbReference type="PANTHER" id="PTHR43639:SF1">
    <property type="entry name" value="SHORT-CHAIN DEHYDROGENASE_REDUCTASE FAMILY PROTEIN"/>
    <property type="match status" value="1"/>
</dbReference>
<dbReference type="STRING" id="633440.SAMN05421869_106142"/>
<dbReference type="PRINTS" id="PR00080">
    <property type="entry name" value="SDRFAMILY"/>
</dbReference>
<organism evidence="3 4">
    <name type="scientific">Nonomuraea jiangxiensis</name>
    <dbReference type="NCBI Taxonomy" id="633440"/>
    <lineage>
        <taxon>Bacteria</taxon>
        <taxon>Bacillati</taxon>
        <taxon>Actinomycetota</taxon>
        <taxon>Actinomycetes</taxon>
        <taxon>Streptosporangiales</taxon>
        <taxon>Streptosporangiaceae</taxon>
        <taxon>Nonomuraea</taxon>
    </lineage>
</organism>